<proteinExistence type="inferred from homology"/>
<keyword evidence="7 14" id="KW-0489">Methyltransferase</keyword>
<dbReference type="Pfam" id="PF01029">
    <property type="entry name" value="NusB"/>
    <property type="match status" value="1"/>
</dbReference>
<keyword evidence="9 14" id="KW-0949">S-adenosyl-L-methionine</keyword>
<dbReference type="PRINTS" id="PR02008">
    <property type="entry name" value="RCMTFAMILY"/>
</dbReference>
<accession>A0A0C5VH42</accession>
<dbReference type="GO" id="GO:0003723">
    <property type="term" value="F:RNA binding"/>
    <property type="evidence" value="ECO:0007669"/>
    <property type="project" value="UniProtKB-UniRule"/>
</dbReference>
<evidence type="ECO:0000256" key="2">
    <source>
        <dbReference type="ARBA" id="ARBA00004496"/>
    </source>
</evidence>
<evidence type="ECO:0000313" key="17">
    <source>
        <dbReference type="Proteomes" id="UP000032266"/>
    </source>
</evidence>
<dbReference type="Pfam" id="PF22458">
    <property type="entry name" value="RsmF-B_ferredox"/>
    <property type="match status" value="1"/>
</dbReference>
<feature type="active site" description="Nucleophile" evidence="14">
    <location>
        <position position="372"/>
    </location>
</feature>
<evidence type="ECO:0000256" key="12">
    <source>
        <dbReference type="ARBA" id="ARBA00031088"/>
    </source>
</evidence>
<dbReference type="NCBIfam" id="TIGR00563">
    <property type="entry name" value="rsmB"/>
    <property type="match status" value="1"/>
</dbReference>
<evidence type="ECO:0000256" key="5">
    <source>
        <dbReference type="ARBA" id="ARBA00022490"/>
    </source>
</evidence>
<gene>
    <name evidence="16" type="ORF">YC6258_00608</name>
</gene>
<dbReference type="AlphaFoldDB" id="A0A0C5VH42"/>
<dbReference type="PATRIC" id="fig|1445510.3.peg.595"/>
<dbReference type="OrthoDB" id="9810297at2"/>
<feature type="binding site" evidence="14">
    <location>
        <position position="300"/>
    </location>
    <ligand>
        <name>S-adenosyl-L-methionine</name>
        <dbReference type="ChEBI" id="CHEBI:59789"/>
    </ligand>
</feature>
<evidence type="ECO:0000256" key="7">
    <source>
        <dbReference type="ARBA" id="ARBA00022603"/>
    </source>
</evidence>
<evidence type="ECO:0000256" key="4">
    <source>
        <dbReference type="ARBA" id="ARBA00012140"/>
    </source>
</evidence>
<dbReference type="Gene3D" id="3.40.50.150">
    <property type="entry name" value="Vaccinia Virus protein VP39"/>
    <property type="match status" value="1"/>
</dbReference>
<evidence type="ECO:0000256" key="14">
    <source>
        <dbReference type="PROSITE-ProRule" id="PRU01023"/>
    </source>
</evidence>
<feature type="binding site" evidence="14">
    <location>
        <position position="274"/>
    </location>
    <ligand>
        <name>S-adenosyl-L-methionine</name>
        <dbReference type="ChEBI" id="CHEBI:59789"/>
    </ligand>
</feature>
<dbReference type="EMBL" id="CP007142">
    <property type="protein sequence ID" value="AJQ92658.1"/>
    <property type="molecule type" value="Genomic_DNA"/>
</dbReference>
<dbReference type="Proteomes" id="UP000032266">
    <property type="component" value="Chromosome"/>
</dbReference>
<dbReference type="InterPro" id="IPR018314">
    <property type="entry name" value="RsmB/NOL1/NOP2-like_CS"/>
</dbReference>
<dbReference type="InterPro" id="IPR049560">
    <property type="entry name" value="MeTrfase_RsmB-F_NOP2_cat"/>
</dbReference>
<keyword evidence="5" id="KW-0963">Cytoplasm</keyword>
<dbReference type="HOGENOM" id="CLU_005316_0_4_6"/>
<dbReference type="SUPFAM" id="SSF48013">
    <property type="entry name" value="NusB-like"/>
    <property type="match status" value="1"/>
</dbReference>
<dbReference type="InterPro" id="IPR029063">
    <property type="entry name" value="SAM-dependent_MTases_sf"/>
</dbReference>
<organism evidence="16 17">
    <name type="scientific">Gynuella sunshinyii YC6258</name>
    <dbReference type="NCBI Taxonomy" id="1445510"/>
    <lineage>
        <taxon>Bacteria</taxon>
        <taxon>Pseudomonadati</taxon>
        <taxon>Pseudomonadota</taxon>
        <taxon>Gammaproteobacteria</taxon>
        <taxon>Oceanospirillales</taxon>
        <taxon>Saccharospirillaceae</taxon>
        <taxon>Gynuella</taxon>
    </lineage>
</organism>
<dbReference type="KEGG" id="gsn:YC6258_00608"/>
<evidence type="ECO:0000256" key="3">
    <source>
        <dbReference type="ARBA" id="ARBA00007494"/>
    </source>
</evidence>
<evidence type="ECO:0000313" key="16">
    <source>
        <dbReference type="EMBL" id="AJQ92658.1"/>
    </source>
</evidence>
<evidence type="ECO:0000259" key="15">
    <source>
        <dbReference type="PROSITE" id="PS51686"/>
    </source>
</evidence>
<feature type="domain" description="SAM-dependent MTase RsmB/NOP-type" evidence="15">
    <location>
        <begin position="162"/>
        <end position="427"/>
    </location>
</feature>
<keyword evidence="6" id="KW-0698">rRNA processing</keyword>
<dbReference type="GO" id="GO:0070475">
    <property type="term" value="P:rRNA base methylation"/>
    <property type="evidence" value="ECO:0007669"/>
    <property type="project" value="TreeGrafter"/>
</dbReference>
<dbReference type="CDD" id="cd02440">
    <property type="entry name" value="AdoMet_MTases"/>
    <property type="match status" value="1"/>
</dbReference>
<comment type="subcellular location">
    <subcellularLocation>
        <location evidence="2">Cytoplasm</location>
    </subcellularLocation>
</comment>
<dbReference type="PANTHER" id="PTHR22807:SF61">
    <property type="entry name" value="NOL1_NOP2_SUN FAMILY PROTEIN _ ANTITERMINATION NUSB DOMAIN-CONTAINING PROTEIN"/>
    <property type="match status" value="1"/>
</dbReference>
<evidence type="ECO:0000256" key="13">
    <source>
        <dbReference type="ARBA" id="ARBA00047283"/>
    </source>
</evidence>
<dbReference type="InterPro" id="IPR001678">
    <property type="entry name" value="MeTrfase_RsmB-F_NOP2_dom"/>
</dbReference>
<keyword evidence="10 14" id="KW-0694">RNA-binding</keyword>
<sequence>MSSLRSIIASTVATVTVDGRSLTDALNRAEKSCEEDQLSALRHWCYESCRWYLKYQAVLDRLLKKKIKSKDEDIVCLMILGLIQLDDPSTPDYAAISESVNCTVELGKPWARGLVNAVLRQWQSKSEDLLTDLANDIRYVSAHTGWLAKRIQKDWPVQAEAIMAAANQRAPMSLRVNLSQGSREEYLHKLQQEGIDGQLSSVVETGIQLIGAVSVLALPDFSSGACSVQDEAAQLAGELLELSPHHRVLDACCAPGGKTTHILEHGVTDLVAVDSDETRLERVRENLQRMQMSAQLVCADVSETEQWWDKQAFDRILLDVPCSATGVIRRHPDIRLLRTASDIQELVQIQRRMLQKLWLLLKPGGILLYSTCSILKAENQHNVEWFLEQTGDASLMPLPDLLTEYQGQLLPAVQGHDGFYYAKLKKSELE</sequence>
<name>A0A0C5VH42_9GAMM</name>
<dbReference type="SUPFAM" id="SSF53335">
    <property type="entry name" value="S-adenosyl-L-methionine-dependent methyltransferases"/>
    <property type="match status" value="1"/>
</dbReference>
<comment type="catalytic activity">
    <reaction evidence="13">
        <text>cytidine(967) in 16S rRNA + S-adenosyl-L-methionine = 5-methylcytidine(967) in 16S rRNA + S-adenosyl-L-homocysteine + H(+)</text>
        <dbReference type="Rhea" id="RHEA:42748"/>
        <dbReference type="Rhea" id="RHEA-COMP:10219"/>
        <dbReference type="Rhea" id="RHEA-COMP:10220"/>
        <dbReference type="ChEBI" id="CHEBI:15378"/>
        <dbReference type="ChEBI" id="CHEBI:57856"/>
        <dbReference type="ChEBI" id="CHEBI:59789"/>
        <dbReference type="ChEBI" id="CHEBI:74483"/>
        <dbReference type="ChEBI" id="CHEBI:82748"/>
        <dbReference type="EC" id="2.1.1.176"/>
    </reaction>
</comment>
<dbReference type="Gene3D" id="3.30.70.1170">
    <property type="entry name" value="Sun protein, domain 3"/>
    <property type="match status" value="1"/>
</dbReference>
<comment type="similarity">
    <text evidence="3 14">Belongs to the class I-like SAM-binding methyltransferase superfamily. RsmB/NOP family.</text>
</comment>
<reference evidence="16 17" key="1">
    <citation type="submission" date="2014-01" db="EMBL/GenBank/DDBJ databases">
        <title>Full genme sequencing of cellulolytic bacterium Gynuella sunshinyii YC6258T gen. nov., sp. nov.</title>
        <authorList>
            <person name="Khan H."/>
            <person name="Chung E.J."/>
            <person name="Chung Y.R."/>
        </authorList>
    </citation>
    <scope>NUCLEOTIDE SEQUENCE [LARGE SCALE GENOMIC DNA]</scope>
    <source>
        <strain evidence="16 17">YC6258</strain>
    </source>
</reference>
<evidence type="ECO:0000256" key="10">
    <source>
        <dbReference type="ARBA" id="ARBA00022884"/>
    </source>
</evidence>
<dbReference type="RefSeq" id="WP_044615668.1">
    <property type="nucleotide sequence ID" value="NZ_CP007142.1"/>
</dbReference>
<dbReference type="GO" id="GO:0005829">
    <property type="term" value="C:cytosol"/>
    <property type="evidence" value="ECO:0007669"/>
    <property type="project" value="TreeGrafter"/>
</dbReference>
<dbReference type="PANTHER" id="PTHR22807">
    <property type="entry name" value="NOP2 YEAST -RELATED NOL1/NOP2/FMU SUN DOMAIN-CONTAINING"/>
    <property type="match status" value="1"/>
</dbReference>
<evidence type="ECO:0000256" key="9">
    <source>
        <dbReference type="ARBA" id="ARBA00022691"/>
    </source>
</evidence>
<keyword evidence="17" id="KW-1185">Reference proteome</keyword>
<dbReference type="Gene3D" id="1.10.940.10">
    <property type="entry name" value="NusB-like"/>
    <property type="match status" value="1"/>
</dbReference>
<dbReference type="EC" id="2.1.1.176" evidence="4"/>
<comment type="function">
    <text evidence="1">Specifically methylates the cytosine at position 967 (m5C967) of 16S rRNA.</text>
</comment>
<keyword evidence="8 14" id="KW-0808">Transferase</keyword>
<dbReference type="InterPro" id="IPR006027">
    <property type="entry name" value="NusB_RsmB_TIM44"/>
</dbReference>
<dbReference type="Gene3D" id="1.10.287.730">
    <property type="entry name" value="Helix hairpin bin"/>
    <property type="match status" value="1"/>
</dbReference>
<dbReference type="InterPro" id="IPR035926">
    <property type="entry name" value="NusB-like_sf"/>
</dbReference>
<evidence type="ECO:0000256" key="11">
    <source>
        <dbReference type="ARBA" id="ARBA00030399"/>
    </source>
</evidence>
<feature type="binding site" evidence="14">
    <location>
        <position position="319"/>
    </location>
    <ligand>
        <name>S-adenosyl-L-methionine</name>
        <dbReference type="ChEBI" id="CHEBI:59789"/>
    </ligand>
</feature>
<evidence type="ECO:0000256" key="6">
    <source>
        <dbReference type="ARBA" id="ARBA00022552"/>
    </source>
</evidence>
<dbReference type="PROSITE" id="PS01153">
    <property type="entry name" value="NOL1_NOP2_SUN"/>
    <property type="match status" value="1"/>
</dbReference>
<evidence type="ECO:0000256" key="8">
    <source>
        <dbReference type="ARBA" id="ARBA00022679"/>
    </source>
</evidence>
<dbReference type="PROSITE" id="PS51686">
    <property type="entry name" value="SAM_MT_RSMB_NOP"/>
    <property type="match status" value="1"/>
</dbReference>
<dbReference type="NCBIfam" id="NF008149">
    <property type="entry name" value="PRK10901.1"/>
    <property type="match status" value="1"/>
</dbReference>
<dbReference type="GO" id="GO:0006355">
    <property type="term" value="P:regulation of DNA-templated transcription"/>
    <property type="evidence" value="ECO:0007669"/>
    <property type="project" value="InterPro"/>
</dbReference>
<evidence type="ECO:0000256" key="1">
    <source>
        <dbReference type="ARBA" id="ARBA00002724"/>
    </source>
</evidence>
<protein>
    <recommendedName>
        <fullName evidence="4">16S rRNA (cytosine(967)-C(5))-methyltransferase</fullName>
        <ecNumber evidence="4">2.1.1.176</ecNumber>
    </recommendedName>
    <alternativeName>
        <fullName evidence="11">16S rRNA m5C967 methyltransferase</fullName>
    </alternativeName>
    <alternativeName>
        <fullName evidence="12">rRNA (cytosine-C(5)-)-methyltransferase RsmB</fullName>
    </alternativeName>
</protein>
<dbReference type="InterPro" id="IPR054728">
    <property type="entry name" value="RsmB-like_ferredoxin"/>
</dbReference>
<dbReference type="InterPro" id="IPR023267">
    <property type="entry name" value="RCMT"/>
</dbReference>
<feature type="binding site" evidence="14">
    <location>
        <begin position="252"/>
        <end position="258"/>
    </location>
    <ligand>
        <name>S-adenosyl-L-methionine</name>
        <dbReference type="ChEBI" id="CHEBI:59789"/>
    </ligand>
</feature>
<dbReference type="FunFam" id="3.40.50.150:FF:000022">
    <property type="entry name" value="Ribosomal RNA small subunit methyltransferase B"/>
    <property type="match status" value="1"/>
</dbReference>
<dbReference type="GO" id="GO:0009383">
    <property type="term" value="F:rRNA (cytosine-C5-)-methyltransferase activity"/>
    <property type="evidence" value="ECO:0007669"/>
    <property type="project" value="TreeGrafter"/>
</dbReference>
<dbReference type="STRING" id="1445510.YC6258_00608"/>
<dbReference type="InterPro" id="IPR004573">
    <property type="entry name" value="rRNA_ssu_MeTfrase_B"/>
</dbReference>
<dbReference type="Pfam" id="PF01189">
    <property type="entry name" value="Methyltr_RsmB-F"/>
    <property type="match status" value="1"/>
</dbReference>